<name>X1RJQ4_9ZZZZ</name>
<dbReference type="EMBL" id="BARW01000365">
    <property type="protein sequence ID" value="GAI63400.1"/>
    <property type="molecule type" value="Genomic_DNA"/>
</dbReference>
<evidence type="ECO:0000313" key="1">
    <source>
        <dbReference type="EMBL" id="GAI63400.1"/>
    </source>
</evidence>
<proteinExistence type="predicted"/>
<dbReference type="AlphaFoldDB" id="X1RJQ4"/>
<gene>
    <name evidence="1" type="ORF">S12H4_01718</name>
</gene>
<protein>
    <submittedName>
        <fullName evidence="1">Uncharacterized protein</fullName>
    </submittedName>
</protein>
<sequence length="78" mass="8834">MPFGTPRSEEERAKRHAEIYGAGELPPEVRRRLGPVMETLPEVIFSWLPAPPTGPDGKFQLPLPRWMIVKMRGAGRKL</sequence>
<comment type="caution">
    <text evidence="1">The sequence shown here is derived from an EMBL/GenBank/DDBJ whole genome shotgun (WGS) entry which is preliminary data.</text>
</comment>
<accession>X1RJQ4</accession>
<organism evidence="1">
    <name type="scientific">marine sediment metagenome</name>
    <dbReference type="NCBI Taxonomy" id="412755"/>
    <lineage>
        <taxon>unclassified sequences</taxon>
        <taxon>metagenomes</taxon>
        <taxon>ecological metagenomes</taxon>
    </lineage>
</organism>
<reference evidence="1" key="1">
    <citation type="journal article" date="2014" name="Front. Microbiol.">
        <title>High frequency of phylogenetically diverse reductive dehalogenase-homologous genes in deep subseafloor sedimentary metagenomes.</title>
        <authorList>
            <person name="Kawai M."/>
            <person name="Futagami T."/>
            <person name="Toyoda A."/>
            <person name="Takaki Y."/>
            <person name="Nishi S."/>
            <person name="Hori S."/>
            <person name="Arai W."/>
            <person name="Tsubouchi T."/>
            <person name="Morono Y."/>
            <person name="Uchiyama I."/>
            <person name="Ito T."/>
            <person name="Fujiyama A."/>
            <person name="Inagaki F."/>
            <person name="Takami H."/>
        </authorList>
    </citation>
    <scope>NUCLEOTIDE SEQUENCE</scope>
    <source>
        <strain evidence="1">Expedition CK06-06</strain>
    </source>
</reference>